<evidence type="ECO:0000313" key="4">
    <source>
        <dbReference type="Proteomes" id="UP001285636"/>
    </source>
</evidence>
<proteinExistence type="predicted"/>
<feature type="domain" description="PIN like" evidence="2">
    <location>
        <begin position="23"/>
        <end position="237"/>
    </location>
</feature>
<evidence type="ECO:0000313" key="3">
    <source>
        <dbReference type="EMBL" id="MDV2885510.1"/>
    </source>
</evidence>
<dbReference type="AlphaFoldDB" id="A0AAJ2U1R6"/>
<dbReference type="RefSeq" id="WP_323466645.1">
    <property type="nucleotide sequence ID" value="NZ_CP144224.1"/>
</dbReference>
<dbReference type="SUPFAM" id="SSF116922">
    <property type="entry name" value="YugE-like"/>
    <property type="match status" value="1"/>
</dbReference>
<feature type="coiled-coil region" evidence="1">
    <location>
        <begin position="115"/>
        <end position="142"/>
    </location>
</feature>
<dbReference type="EMBL" id="JAWJAY010000001">
    <property type="protein sequence ID" value="MDV2885510.1"/>
    <property type="molecule type" value="Genomic_DNA"/>
</dbReference>
<dbReference type="Gene3D" id="1.10.340.20">
    <property type="entry name" value="Apc36109-like domain"/>
    <property type="match status" value="1"/>
</dbReference>
<protein>
    <submittedName>
        <fullName evidence="3">PIN-like domain-containing protein</fullName>
    </submittedName>
</protein>
<gene>
    <name evidence="3" type="ORF">RYX45_09950</name>
</gene>
<dbReference type="InterPro" id="IPR041578">
    <property type="entry name" value="PIN_8"/>
</dbReference>
<keyword evidence="1" id="KW-0175">Coiled coil</keyword>
<sequence length="394" mass="46278">MDKLQKYFFEPKKVDEILENATIVLDTNILLAAYQWKNASFKEVTDILNKISIEDRLKIPSHVIEEFVDQRPKRIIEMIENIDKKIFSKLQKPENLISVIPALESIQENNELEIEKEYHEVYKKYRKSLQNLKDKLKLFVNTDPILKELKGFLENGYFEIEQFNETNFTKRAKERAIKQIPPLTGGDSGKKLNKYGDYKIWEHILSLENDVIFVTADLKEDWVIVDHQNKFISARRELVEEFYDKNRKTFTIMTLTDFIEAVDPNIEGEIIDDIKINFDRNMNQKEMEFLVKNLKDIKSQNLIMFETDKSIKGHLRRIMCLNDPVGLYSLTGAIDEYDSEIETLLDLLPRISNVVQLEEEIKSIFLLSTMDNLPSTKARQVSSELWDLKNTLDL</sequence>
<reference evidence="3" key="1">
    <citation type="submission" date="2023-10" db="EMBL/GenBank/DDBJ databases">
        <title>Screening of Alkalihalophilus pseudofirmusBZ-TG-HK211 and Its Alleviation of Salt Stress on Rapeseed Growth.</title>
        <authorList>
            <person name="Zhao B."/>
            <person name="Guo T."/>
        </authorList>
    </citation>
    <scope>NUCLEOTIDE SEQUENCE</scope>
    <source>
        <strain evidence="3">BZ-TG-HK211</strain>
    </source>
</reference>
<dbReference type="InterPro" id="IPR023162">
    <property type="entry name" value="Apc36109-like_dom_sf"/>
</dbReference>
<evidence type="ECO:0000256" key="1">
    <source>
        <dbReference type="SAM" id="Coils"/>
    </source>
</evidence>
<dbReference type="Proteomes" id="UP001285636">
    <property type="component" value="Unassembled WGS sequence"/>
</dbReference>
<name>A0AAJ2U1R6_ALKPS</name>
<accession>A0AAJ2U1R6</accession>
<evidence type="ECO:0000259" key="2">
    <source>
        <dbReference type="Pfam" id="PF18476"/>
    </source>
</evidence>
<dbReference type="Pfam" id="PF18476">
    <property type="entry name" value="PIN_8"/>
    <property type="match status" value="1"/>
</dbReference>
<comment type="caution">
    <text evidence="3">The sequence shown here is derived from an EMBL/GenBank/DDBJ whole genome shotgun (WGS) entry which is preliminary data.</text>
</comment>
<organism evidence="3 4">
    <name type="scientific">Alkalihalophilus pseudofirmus</name>
    <name type="common">Bacillus pseudofirmus</name>
    <dbReference type="NCBI Taxonomy" id="79885"/>
    <lineage>
        <taxon>Bacteria</taxon>
        <taxon>Bacillati</taxon>
        <taxon>Bacillota</taxon>
        <taxon>Bacilli</taxon>
        <taxon>Bacillales</taxon>
        <taxon>Bacillaceae</taxon>
        <taxon>Alkalihalophilus</taxon>
    </lineage>
</organism>